<dbReference type="InterPro" id="IPR050223">
    <property type="entry name" value="D-isomer_2-hydroxyacid_DH"/>
</dbReference>
<keyword evidence="1" id="KW-0521">NADP</keyword>
<dbReference type="PANTHER" id="PTHR10996:SF178">
    <property type="entry name" value="2-HYDROXYACID DEHYDROGENASE YGL185C-RELATED"/>
    <property type="match status" value="1"/>
</dbReference>
<dbReference type="EMBL" id="QAYE01000001">
    <property type="protein sequence ID" value="PTW48689.1"/>
    <property type="molecule type" value="Genomic_DNA"/>
</dbReference>
<dbReference type="OrthoDB" id="9793626at2"/>
<dbReference type="InterPro" id="IPR006140">
    <property type="entry name" value="D-isomer_DH_NAD-bd"/>
</dbReference>
<dbReference type="GeneID" id="91004289"/>
<dbReference type="GO" id="GO:0051287">
    <property type="term" value="F:NAD binding"/>
    <property type="evidence" value="ECO:0007669"/>
    <property type="project" value="InterPro"/>
</dbReference>
<dbReference type="SUPFAM" id="SSF51735">
    <property type="entry name" value="NAD(P)-binding Rossmann-fold domains"/>
    <property type="match status" value="1"/>
</dbReference>
<dbReference type="GO" id="GO:0030267">
    <property type="term" value="F:glyoxylate reductase (NADPH) activity"/>
    <property type="evidence" value="ECO:0007669"/>
    <property type="project" value="TreeGrafter"/>
</dbReference>
<sequence>MTNDTSHPDLYLLGGASPALEATLAERFTLHREDPPATTRAIVGGGSSVVDAALLDRFPALEIIAIHGVGYDGINLAATKARGIAVTTTPDVLTDDVADLAIGLMLAVQRRIVANDRAVRDGGWQVGLARRASGRRIGIFGLGRIGKAIAERAAPFASALHYAAHSAKPDFAGVFHADIASLAAACDVLIIAAPGGEATSHIVDAGVLRALGEDGILVNIARGSLVDEPALVVALQDGTIAGAGLDVFADEPAVPNALKAMNQVVLSPHQGSATVDGRAAMAALVVANLDAHFGRKALLTPL</sequence>
<gene>
    <name evidence="7" type="ORF">C8J25_101187</name>
</gene>
<comment type="caution">
    <text evidence="7">The sequence shown here is derived from an EMBL/GenBank/DDBJ whole genome shotgun (WGS) entry which is preliminary data.</text>
</comment>
<evidence type="ECO:0000313" key="8">
    <source>
        <dbReference type="Proteomes" id="UP000244013"/>
    </source>
</evidence>
<dbReference type="Gene3D" id="3.40.50.720">
    <property type="entry name" value="NAD(P)-binding Rossmann-like Domain"/>
    <property type="match status" value="2"/>
</dbReference>
<evidence type="ECO:0000259" key="5">
    <source>
        <dbReference type="Pfam" id="PF00389"/>
    </source>
</evidence>
<keyword evidence="2 4" id="KW-0560">Oxidoreductase</keyword>
<evidence type="ECO:0000313" key="7">
    <source>
        <dbReference type="EMBL" id="PTW48689.1"/>
    </source>
</evidence>
<dbReference type="FunFam" id="3.40.50.720:FF:000213">
    <property type="entry name" value="Putative 2-hydroxyacid dehydrogenase"/>
    <property type="match status" value="1"/>
</dbReference>
<evidence type="ECO:0000259" key="6">
    <source>
        <dbReference type="Pfam" id="PF02826"/>
    </source>
</evidence>
<dbReference type="RefSeq" id="WP_107951885.1">
    <property type="nucleotide sequence ID" value="NZ_QAYE01000001.1"/>
</dbReference>
<proteinExistence type="inferred from homology"/>
<organism evidence="7 8">
    <name type="scientific">Sphingomonas faeni</name>
    <dbReference type="NCBI Taxonomy" id="185950"/>
    <lineage>
        <taxon>Bacteria</taxon>
        <taxon>Pseudomonadati</taxon>
        <taxon>Pseudomonadota</taxon>
        <taxon>Alphaproteobacteria</taxon>
        <taxon>Sphingomonadales</taxon>
        <taxon>Sphingomonadaceae</taxon>
        <taxon>Sphingomonas</taxon>
    </lineage>
</organism>
<dbReference type="Pfam" id="PF02826">
    <property type="entry name" value="2-Hacid_dh_C"/>
    <property type="match status" value="1"/>
</dbReference>
<accession>A0A2T5UB12</accession>
<evidence type="ECO:0000256" key="4">
    <source>
        <dbReference type="RuleBase" id="RU003719"/>
    </source>
</evidence>
<reference evidence="7 8" key="1">
    <citation type="submission" date="2018-04" db="EMBL/GenBank/DDBJ databases">
        <title>Genomic Encyclopedia of Type Strains, Phase III (KMG-III): the genomes of soil and plant-associated and newly described type strains.</title>
        <authorList>
            <person name="Whitman W."/>
        </authorList>
    </citation>
    <scope>NUCLEOTIDE SEQUENCE [LARGE SCALE GENOMIC DNA]</scope>
    <source>
        <strain evidence="7 8">MA-olki</strain>
    </source>
</reference>
<feature type="domain" description="D-isomer specific 2-hydroxyacid dehydrogenase NAD-binding" evidence="6">
    <location>
        <begin position="102"/>
        <end position="271"/>
    </location>
</feature>
<dbReference type="InterPro" id="IPR036291">
    <property type="entry name" value="NAD(P)-bd_dom_sf"/>
</dbReference>
<evidence type="ECO:0000256" key="2">
    <source>
        <dbReference type="ARBA" id="ARBA00023002"/>
    </source>
</evidence>
<dbReference type="PANTHER" id="PTHR10996">
    <property type="entry name" value="2-HYDROXYACID DEHYDROGENASE-RELATED"/>
    <property type="match status" value="1"/>
</dbReference>
<dbReference type="AlphaFoldDB" id="A0A2T5UB12"/>
<dbReference type="GO" id="GO:0005829">
    <property type="term" value="C:cytosol"/>
    <property type="evidence" value="ECO:0007669"/>
    <property type="project" value="TreeGrafter"/>
</dbReference>
<name>A0A2T5UB12_9SPHN</name>
<comment type="similarity">
    <text evidence="4">Belongs to the D-isomer specific 2-hydroxyacid dehydrogenase family.</text>
</comment>
<dbReference type="Proteomes" id="UP000244013">
    <property type="component" value="Unassembled WGS sequence"/>
</dbReference>
<keyword evidence="3" id="KW-0520">NAD</keyword>
<protein>
    <submittedName>
        <fullName evidence="7">Lactate dehydrogenase-like 2-hydroxyacid dehydrogenase</fullName>
    </submittedName>
</protein>
<evidence type="ECO:0000256" key="1">
    <source>
        <dbReference type="ARBA" id="ARBA00022857"/>
    </source>
</evidence>
<dbReference type="GO" id="GO:0016618">
    <property type="term" value="F:hydroxypyruvate reductase [NAD(P)H] activity"/>
    <property type="evidence" value="ECO:0007669"/>
    <property type="project" value="TreeGrafter"/>
</dbReference>
<feature type="domain" description="D-isomer specific 2-hydroxyacid dehydrogenase catalytic" evidence="5">
    <location>
        <begin position="40"/>
        <end position="297"/>
    </location>
</feature>
<dbReference type="SUPFAM" id="SSF52283">
    <property type="entry name" value="Formate/glycerate dehydrogenase catalytic domain-like"/>
    <property type="match status" value="1"/>
</dbReference>
<dbReference type="InterPro" id="IPR006139">
    <property type="entry name" value="D-isomer_2_OHA_DH_cat_dom"/>
</dbReference>
<evidence type="ECO:0000256" key="3">
    <source>
        <dbReference type="ARBA" id="ARBA00023027"/>
    </source>
</evidence>
<dbReference type="CDD" id="cd12156">
    <property type="entry name" value="HPPR"/>
    <property type="match status" value="1"/>
</dbReference>
<dbReference type="Pfam" id="PF00389">
    <property type="entry name" value="2-Hacid_dh"/>
    <property type="match status" value="1"/>
</dbReference>